<dbReference type="AlphaFoldDB" id="A0A7W6LK96"/>
<evidence type="ECO:0000313" key="4">
    <source>
        <dbReference type="Proteomes" id="UP000519897"/>
    </source>
</evidence>
<protein>
    <submittedName>
        <fullName evidence="3">Microcystin-dependent protein</fullName>
    </submittedName>
</protein>
<keyword evidence="4" id="KW-1185">Reference proteome</keyword>
<organism evidence="3 4">
    <name type="scientific">Rhizobium rhizoryzae</name>
    <dbReference type="NCBI Taxonomy" id="451876"/>
    <lineage>
        <taxon>Bacteria</taxon>
        <taxon>Pseudomonadati</taxon>
        <taxon>Pseudomonadota</taxon>
        <taxon>Alphaproteobacteria</taxon>
        <taxon>Hyphomicrobiales</taxon>
        <taxon>Rhizobiaceae</taxon>
        <taxon>Rhizobium/Agrobacterium group</taxon>
        <taxon>Rhizobium</taxon>
    </lineage>
</organism>
<dbReference type="RefSeq" id="WP_165130752.1">
    <property type="nucleotide sequence ID" value="NZ_CP049249.1"/>
</dbReference>
<keyword evidence="1" id="KW-0732">Signal</keyword>
<dbReference type="Pfam" id="PF07484">
    <property type="entry name" value="Collar"/>
    <property type="match status" value="1"/>
</dbReference>
<dbReference type="Proteomes" id="UP000519897">
    <property type="component" value="Unassembled WGS sequence"/>
</dbReference>
<dbReference type="Gene3D" id="3.90.1340.10">
    <property type="entry name" value="Phage tail collar domain"/>
    <property type="match status" value="1"/>
</dbReference>
<feature type="chain" id="PRO_5031196216" evidence="1">
    <location>
        <begin position="36"/>
        <end position="269"/>
    </location>
</feature>
<evidence type="ECO:0000313" key="3">
    <source>
        <dbReference type="EMBL" id="MBB4144893.1"/>
    </source>
</evidence>
<dbReference type="EMBL" id="JACIEC010000005">
    <property type="protein sequence ID" value="MBB4144893.1"/>
    <property type="molecule type" value="Genomic_DNA"/>
</dbReference>
<evidence type="ECO:0000259" key="2">
    <source>
        <dbReference type="Pfam" id="PF07484"/>
    </source>
</evidence>
<name>A0A7W6LK96_9HYPH</name>
<proteinExistence type="predicted"/>
<feature type="signal peptide" evidence="1">
    <location>
        <begin position="1"/>
        <end position="35"/>
    </location>
</feature>
<reference evidence="3 4" key="1">
    <citation type="submission" date="2020-08" db="EMBL/GenBank/DDBJ databases">
        <title>Genomic Encyclopedia of Type Strains, Phase IV (KMG-IV): sequencing the most valuable type-strain genomes for metagenomic binning, comparative biology and taxonomic classification.</title>
        <authorList>
            <person name="Goeker M."/>
        </authorList>
    </citation>
    <scope>NUCLEOTIDE SEQUENCE [LARGE SCALE GENOMIC DNA]</scope>
    <source>
        <strain evidence="3 4">DSM 29514</strain>
    </source>
</reference>
<feature type="domain" description="Phage tail collar" evidence="2">
    <location>
        <begin position="43"/>
        <end position="100"/>
    </location>
</feature>
<dbReference type="InterPro" id="IPR011083">
    <property type="entry name" value="Phage_tail_collar_dom"/>
</dbReference>
<accession>A0A7W6LK96</accession>
<comment type="caution">
    <text evidence="3">The sequence shown here is derived from an EMBL/GenBank/DDBJ whole genome shotgun (WGS) entry which is preliminary data.</text>
</comment>
<evidence type="ECO:0000256" key="1">
    <source>
        <dbReference type="SAM" id="SignalP"/>
    </source>
</evidence>
<dbReference type="InterPro" id="IPR037053">
    <property type="entry name" value="Phage_tail_collar_dom_sf"/>
</dbReference>
<sequence>MKSAFLNLASRSCFAAALAISGGLFVTGLPTPAHACGPESYIGTVCAFSFNYCPSNWLPADGRTVPVGTYQALFALISYQYGGSQTTNTFALPDLRGRAIVNSGTGPGLPQQVFASQSGVPSTALTVANLPPHNHQAVFTGTGGGQQTVNIPATPGTLGVTATLNAKDEVGAAALNANSYLGKGGTGGGAANIYVPSTSTSADIPLSGLQVQLTGTPGTGATSFTYQSGITGGSVAVGNTGNGATFSNQSPSLAMNYCIMVNGLWPDRP</sequence>
<dbReference type="SUPFAM" id="SSF88874">
    <property type="entry name" value="Receptor-binding domain of short tail fibre protein gp12"/>
    <property type="match status" value="1"/>
</dbReference>
<gene>
    <name evidence="3" type="ORF">GGQ72_003455</name>
</gene>